<sequence>MGYSPPPSSDLTHYVSLTEAVQLGYGAYQTLRSWISDGTLPAVKIGSRVKVLRADLDSLATPVRQSSFEDVESAVERIVASAPPLSDSQVRRLASLFGGTA</sequence>
<evidence type="ECO:0000313" key="1">
    <source>
        <dbReference type="EMBL" id="EHK85782.1"/>
    </source>
</evidence>
<dbReference type="GO" id="GO:0003677">
    <property type="term" value="F:DNA binding"/>
    <property type="evidence" value="ECO:0007669"/>
    <property type="project" value="UniProtKB-KW"/>
</dbReference>
<accession>H0JM65</accession>
<reference evidence="1 2" key="1">
    <citation type="submission" date="2011-12" db="EMBL/GenBank/DDBJ databases">
        <authorList>
            <person name="Kriszt B."/>
            <person name="Tancsics A."/>
            <person name="Cserhati M."/>
            <person name="Toth A."/>
            <person name="Nagy I."/>
            <person name="Horvath B."/>
            <person name="Tamura T."/>
            <person name="Kukolya J."/>
            <person name="Szoboszlay S."/>
        </authorList>
    </citation>
    <scope>NUCLEOTIDE SEQUENCE [LARGE SCALE GENOMIC DNA]</scope>
    <source>
        <strain evidence="1 2">AK37</strain>
    </source>
</reference>
<comment type="caution">
    <text evidence="1">The sequence shown here is derived from an EMBL/GenBank/DDBJ whole genome shotgun (WGS) entry which is preliminary data.</text>
</comment>
<dbReference type="RefSeq" id="WP_006550679.1">
    <property type="nucleotide sequence ID" value="NZ_AHBW01000029.1"/>
</dbReference>
<dbReference type="EMBL" id="AHBW01000029">
    <property type="protein sequence ID" value="EHK85782.1"/>
    <property type="molecule type" value="Genomic_DNA"/>
</dbReference>
<keyword evidence="1" id="KW-0238">DNA-binding</keyword>
<organism evidence="1 2">
    <name type="scientific">Rhodococcus pyridinivorans AK37</name>
    <dbReference type="NCBI Taxonomy" id="1114960"/>
    <lineage>
        <taxon>Bacteria</taxon>
        <taxon>Bacillati</taxon>
        <taxon>Actinomycetota</taxon>
        <taxon>Actinomycetes</taxon>
        <taxon>Mycobacteriales</taxon>
        <taxon>Nocardiaceae</taxon>
        <taxon>Rhodococcus</taxon>
    </lineage>
</organism>
<proteinExistence type="predicted"/>
<evidence type="ECO:0000313" key="2">
    <source>
        <dbReference type="Proteomes" id="UP000005064"/>
    </source>
</evidence>
<name>H0JM65_9NOCA</name>
<gene>
    <name evidence="1" type="ORF">AK37_03418</name>
</gene>
<dbReference type="PATRIC" id="fig|1114960.4.peg.678"/>
<dbReference type="Proteomes" id="UP000005064">
    <property type="component" value="Unassembled WGS sequence"/>
</dbReference>
<dbReference type="AlphaFoldDB" id="H0JM65"/>
<protein>
    <submittedName>
        <fullName evidence="1">Excisionase family DNA-binding protein</fullName>
    </submittedName>
</protein>